<keyword evidence="2" id="KW-1185">Reference proteome</keyword>
<gene>
    <name evidence="1" type="ORF">SAMN05421630_105354</name>
</gene>
<dbReference type="Proteomes" id="UP000199494">
    <property type="component" value="Unassembled WGS sequence"/>
</dbReference>
<name>A0A222VQZ9_9PSEU</name>
<dbReference type="KEGG" id="pmad:BAY61_16530"/>
<dbReference type="RefSeq" id="WP_091804895.1">
    <property type="nucleotide sequence ID" value="NZ_CP016353.1"/>
</dbReference>
<accession>A0A222VQZ9</accession>
<evidence type="ECO:0000313" key="1">
    <source>
        <dbReference type="EMBL" id="SDD05266.1"/>
    </source>
</evidence>
<dbReference type="EMBL" id="FMZE01000005">
    <property type="protein sequence ID" value="SDD05266.1"/>
    <property type="molecule type" value="Genomic_DNA"/>
</dbReference>
<reference evidence="1 2" key="1">
    <citation type="submission" date="2016-10" db="EMBL/GenBank/DDBJ databases">
        <authorList>
            <person name="de Groot N.N."/>
        </authorList>
    </citation>
    <scope>NUCLEOTIDE SEQUENCE [LARGE SCALE GENOMIC DNA]</scope>
    <source>
        <strain evidence="1 2">CGMCC 4.5506</strain>
    </source>
</reference>
<dbReference type="STRING" id="530584.SAMN05421630_105354"/>
<dbReference type="AlphaFoldDB" id="A0A222VQZ9"/>
<evidence type="ECO:0000313" key="2">
    <source>
        <dbReference type="Proteomes" id="UP000199494"/>
    </source>
</evidence>
<protein>
    <submittedName>
        <fullName evidence="1">Uncharacterized protein</fullName>
    </submittedName>
</protein>
<proteinExistence type="predicted"/>
<sequence>MTGDERRRQRYALPGGEPTDDDLRLDAELTRAELAETAAAVLRKANVADRVRDTAEDRLRLVRGKTVALAERARASAGSVSARSTLVVGGLFVVVVLVVRIRRRRADSA</sequence>
<organism evidence="1 2">
    <name type="scientific">Prauserella marina</name>
    <dbReference type="NCBI Taxonomy" id="530584"/>
    <lineage>
        <taxon>Bacteria</taxon>
        <taxon>Bacillati</taxon>
        <taxon>Actinomycetota</taxon>
        <taxon>Actinomycetes</taxon>
        <taxon>Pseudonocardiales</taxon>
        <taxon>Pseudonocardiaceae</taxon>
        <taxon>Prauserella</taxon>
    </lineage>
</organism>